<protein>
    <submittedName>
        <fullName evidence="1">Uncharacterized protein</fullName>
    </submittedName>
</protein>
<gene>
    <name evidence="1" type="ORF">J9B83_15245</name>
</gene>
<comment type="caution">
    <text evidence="1">The sequence shown here is derived from an EMBL/GenBank/DDBJ whole genome shotgun (WGS) entry which is preliminary data.</text>
</comment>
<sequence length="80" mass="9215">MHICPTISGNEAYFESFDNDIFLTISKIATEEDLENNHNLEHEGQVIEQVSIPVTFCPYCGERLTKLSVDVTEYEHYKFA</sequence>
<name>A0ABS5HF37_9GAMM</name>
<dbReference type="EMBL" id="JAGSSV010000040">
    <property type="protein sequence ID" value="MBR7890256.1"/>
    <property type="molecule type" value="Genomic_DNA"/>
</dbReference>
<dbReference type="RefSeq" id="WP_211537664.1">
    <property type="nucleotide sequence ID" value="NZ_JAGSSV010000040.1"/>
</dbReference>
<proteinExistence type="predicted"/>
<evidence type="ECO:0000313" key="2">
    <source>
        <dbReference type="Proteomes" id="UP000679722"/>
    </source>
</evidence>
<accession>A0ABS5HF37</accession>
<keyword evidence="2" id="KW-1185">Reference proteome</keyword>
<evidence type="ECO:0000313" key="1">
    <source>
        <dbReference type="EMBL" id="MBR7890256.1"/>
    </source>
</evidence>
<reference evidence="2" key="1">
    <citation type="submission" date="2023-07" db="EMBL/GenBank/DDBJ databases">
        <title>Marinomonas vulgaris A79, complete genome.</title>
        <authorList>
            <person name="Ying J.-J."/>
        </authorList>
    </citation>
    <scope>NUCLEOTIDE SEQUENCE [LARGE SCALE GENOMIC DNA]</scope>
    <source>
        <strain evidence="2">A79</strain>
    </source>
</reference>
<organism evidence="1 2">
    <name type="scientific">Marinomonas vulgaris</name>
    <dbReference type="NCBI Taxonomy" id="2823372"/>
    <lineage>
        <taxon>Bacteria</taxon>
        <taxon>Pseudomonadati</taxon>
        <taxon>Pseudomonadota</taxon>
        <taxon>Gammaproteobacteria</taxon>
        <taxon>Oceanospirillales</taxon>
        <taxon>Oceanospirillaceae</taxon>
        <taxon>Marinomonas</taxon>
    </lineage>
</organism>
<dbReference type="Proteomes" id="UP000679722">
    <property type="component" value="Unassembled WGS sequence"/>
</dbReference>